<dbReference type="KEGG" id="fjo:Fjoh_2056"/>
<dbReference type="EMBL" id="CP000685">
    <property type="protein sequence ID" value="ABQ05087.1"/>
    <property type="molecule type" value="Genomic_DNA"/>
</dbReference>
<keyword evidence="3" id="KW-1185">Reference proteome</keyword>
<evidence type="ECO:0000313" key="2">
    <source>
        <dbReference type="EMBL" id="ABQ05087.1"/>
    </source>
</evidence>
<accession>A5FI80</accession>
<dbReference type="HOGENOM" id="CLU_2023311_0_0_10"/>
<dbReference type="GeneID" id="31764958"/>
<sequence length="122" mass="14422">MYKGSYSEDGTYTGFYVEGIHENIPQPNIELTEDEWHQALSKNYKVVNGKHTYSSFIQNQEEILSNLRITRNLLLAESDWTQLEDSPLSEDKKDEWKNYREELRDLTNLDNLTNIIWPLKPL</sequence>
<dbReference type="Pfam" id="PF16778">
    <property type="entry name" value="Phage_tail_APC"/>
    <property type="match status" value="1"/>
</dbReference>
<reference evidence="2 3" key="1">
    <citation type="journal article" date="2009" name="Appl. Environ. Microbiol.">
        <title>Novel features of the polysaccharide-digesting gliding bacterium Flavobacterium johnsoniae as revealed by genome sequence analysis.</title>
        <authorList>
            <person name="McBride M.J."/>
            <person name="Xie G."/>
            <person name="Martens E.C."/>
            <person name="Lapidus A."/>
            <person name="Henrissat B."/>
            <person name="Rhodes R.G."/>
            <person name="Goltsman E."/>
            <person name="Wang W."/>
            <person name="Xu J."/>
            <person name="Hunnicutt D.W."/>
            <person name="Staroscik A.M."/>
            <person name="Hoover T.R."/>
            <person name="Cheng Y.Q."/>
            <person name="Stein J.L."/>
        </authorList>
    </citation>
    <scope>NUCLEOTIDE SEQUENCE [LARGE SCALE GENOMIC DNA]</scope>
    <source>
        <strain evidence="3">ATCC 17061 / DSM 2064 / JCM 8514 / BCRC 14874 / CCUG 350202 / NBRC 14942 / NCIMB 11054 / UW101</strain>
    </source>
</reference>
<dbReference type="RefSeq" id="WP_012024127.1">
    <property type="nucleotide sequence ID" value="NC_009441.1"/>
</dbReference>
<evidence type="ECO:0000259" key="1">
    <source>
        <dbReference type="Pfam" id="PF16778"/>
    </source>
</evidence>
<proteinExistence type="predicted"/>
<dbReference type="OrthoDB" id="1685143at2"/>
<dbReference type="InterPro" id="IPR031893">
    <property type="entry name" value="Phage_tail_APC"/>
</dbReference>
<dbReference type="Proteomes" id="UP000006694">
    <property type="component" value="Chromosome"/>
</dbReference>
<evidence type="ECO:0000313" key="3">
    <source>
        <dbReference type="Proteomes" id="UP000006694"/>
    </source>
</evidence>
<feature type="domain" description="Phage tail assembly chaperone-like" evidence="1">
    <location>
        <begin position="65"/>
        <end position="121"/>
    </location>
</feature>
<organism evidence="2 3">
    <name type="scientific">Flavobacterium johnsoniae (strain ATCC 17061 / DSM 2064 / JCM 8514 / BCRC 14874 / CCUG 350202 / NBRC 14942 / NCIMB 11054 / UW101)</name>
    <name type="common">Cytophaga johnsonae</name>
    <dbReference type="NCBI Taxonomy" id="376686"/>
    <lineage>
        <taxon>Bacteria</taxon>
        <taxon>Pseudomonadati</taxon>
        <taxon>Bacteroidota</taxon>
        <taxon>Flavobacteriia</taxon>
        <taxon>Flavobacteriales</taxon>
        <taxon>Flavobacteriaceae</taxon>
        <taxon>Flavobacterium</taxon>
    </lineage>
</organism>
<dbReference type="STRING" id="376686.Fjoh_2056"/>
<protein>
    <recommendedName>
        <fullName evidence="1">Phage tail assembly chaperone-like domain-containing protein</fullName>
    </recommendedName>
</protein>
<name>A5FI80_FLAJ1</name>
<dbReference type="AlphaFoldDB" id="A5FI80"/>
<dbReference type="Gene3D" id="6.10.140.1310">
    <property type="match status" value="1"/>
</dbReference>
<gene>
    <name evidence="2" type="ordered locus">Fjoh_2056</name>
</gene>
<dbReference type="eggNOG" id="ENOG5030Z4E">
    <property type="taxonomic scope" value="Bacteria"/>
</dbReference>